<dbReference type="PANTHER" id="PTHR33499">
    <property type="entry name" value="OS12G0282400 PROTEIN-RELATED"/>
    <property type="match status" value="1"/>
</dbReference>
<accession>A0AAP0H3Y5</accession>
<evidence type="ECO:0000256" key="1">
    <source>
        <dbReference type="SAM" id="MobiDB-lite"/>
    </source>
</evidence>
<name>A0AAP0H3Y5_9ASTR</name>
<feature type="region of interest" description="Disordered" evidence="1">
    <location>
        <begin position="1"/>
        <end position="52"/>
    </location>
</feature>
<feature type="compositionally biased region" description="Basic and acidic residues" evidence="1">
    <location>
        <begin position="43"/>
        <end position="52"/>
    </location>
</feature>
<evidence type="ECO:0000313" key="3">
    <source>
        <dbReference type="Proteomes" id="UP001408789"/>
    </source>
</evidence>
<gene>
    <name evidence="2" type="ORF">SSX86_006633</name>
</gene>
<dbReference type="PANTHER" id="PTHR33499:SF11">
    <property type="entry name" value="NO APICAL MERISTEM-ASSOCIATED C-TERMINAL DOMAIN-CONTAINING PROTEIN"/>
    <property type="match status" value="1"/>
</dbReference>
<proteinExistence type="predicted"/>
<reference evidence="2 3" key="1">
    <citation type="submission" date="2024-04" db="EMBL/GenBank/DDBJ databases">
        <title>The reference genome of an endangered Asteraceae, Deinandra increscens subsp. villosa, native to the Central Coast of California.</title>
        <authorList>
            <person name="Guilliams M."/>
            <person name="Hasenstab-Lehman K."/>
            <person name="Meyer R."/>
            <person name="Mcevoy S."/>
        </authorList>
    </citation>
    <scope>NUCLEOTIDE SEQUENCE [LARGE SCALE GENOMIC DNA]</scope>
    <source>
        <tissue evidence="2">Leaf</tissue>
    </source>
</reference>
<dbReference type="Proteomes" id="UP001408789">
    <property type="component" value="Unassembled WGS sequence"/>
</dbReference>
<feature type="compositionally biased region" description="Polar residues" evidence="1">
    <location>
        <begin position="312"/>
        <end position="326"/>
    </location>
</feature>
<dbReference type="InterPro" id="IPR004252">
    <property type="entry name" value="Probable_transposase_24"/>
</dbReference>
<evidence type="ECO:0000313" key="2">
    <source>
        <dbReference type="EMBL" id="KAK9074038.1"/>
    </source>
</evidence>
<feature type="compositionally biased region" description="Acidic residues" evidence="1">
    <location>
        <begin position="328"/>
        <end position="339"/>
    </location>
</feature>
<feature type="region of interest" description="Disordered" evidence="1">
    <location>
        <begin position="289"/>
        <end position="339"/>
    </location>
</feature>
<organism evidence="2 3">
    <name type="scientific">Deinandra increscens subsp. villosa</name>
    <dbReference type="NCBI Taxonomy" id="3103831"/>
    <lineage>
        <taxon>Eukaryota</taxon>
        <taxon>Viridiplantae</taxon>
        <taxon>Streptophyta</taxon>
        <taxon>Embryophyta</taxon>
        <taxon>Tracheophyta</taxon>
        <taxon>Spermatophyta</taxon>
        <taxon>Magnoliopsida</taxon>
        <taxon>eudicotyledons</taxon>
        <taxon>Gunneridae</taxon>
        <taxon>Pentapetalae</taxon>
        <taxon>asterids</taxon>
        <taxon>campanulids</taxon>
        <taxon>Asterales</taxon>
        <taxon>Asteraceae</taxon>
        <taxon>Asteroideae</taxon>
        <taxon>Heliantheae alliance</taxon>
        <taxon>Madieae</taxon>
        <taxon>Madiinae</taxon>
        <taxon>Deinandra</taxon>
    </lineage>
</organism>
<protein>
    <submittedName>
        <fullName evidence="2">Uncharacterized protein</fullName>
    </submittedName>
</protein>
<comment type="caution">
    <text evidence="2">The sequence shown here is derived from an EMBL/GenBank/DDBJ whole genome shotgun (WGS) entry which is preliminary data.</text>
</comment>
<keyword evidence="3" id="KW-1185">Reference proteome</keyword>
<sequence>MTDVMGLGHGGDGAGDPPPPLRGQPGHHESDPVPPRRKTRGPAKNEKLAKLVEKEGPLSVPFDRAITYTSVGDRHDMLVREVTKYIKNKIPLDKDTWSAVSEAERNALYEHLRQNFKLGELEKDPEALRLMDGLEKAIKKRYRDTKANIKKLFMDNGGYDDVDRARAYKPHGMEEGPWNKAIDYFLSDGHRRRSEVNKANRQKQRYINRGGSSSFSSYAYKQSKSRLETFKAAHTDKDGNFYEPLAEEDYNKLKQEFDSQTQAATEAGPSSQPDEKVVFEKVLGVRRGHIKGIGRKPPTSIPSTCIGHGQEPSHQTLTQDQNTNDANVGDEDVSDEGND</sequence>
<dbReference type="Pfam" id="PF03004">
    <property type="entry name" value="Transposase_24"/>
    <property type="match status" value="1"/>
</dbReference>
<dbReference type="EMBL" id="JBCNJP010000008">
    <property type="protein sequence ID" value="KAK9074038.1"/>
    <property type="molecule type" value="Genomic_DNA"/>
</dbReference>
<dbReference type="AlphaFoldDB" id="A0AAP0H3Y5"/>